<dbReference type="Proteomes" id="UP000828941">
    <property type="component" value="Chromosome 7"/>
</dbReference>
<evidence type="ECO:0000313" key="2">
    <source>
        <dbReference type="Proteomes" id="UP000828941"/>
    </source>
</evidence>
<keyword evidence="2" id="KW-1185">Reference proteome</keyword>
<proteinExistence type="predicted"/>
<dbReference type="EMBL" id="CM039432">
    <property type="protein sequence ID" value="KAI4333676.1"/>
    <property type="molecule type" value="Genomic_DNA"/>
</dbReference>
<name>A0ACB9NEP0_BAUVA</name>
<gene>
    <name evidence="1" type="ORF">L6164_018454</name>
</gene>
<evidence type="ECO:0000313" key="1">
    <source>
        <dbReference type="EMBL" id="KAI4333676.1"/>
    </source>
</evidence>
<reference evidence="1 2" key="1">
    <citation type="journal article" date="2022" name="DNA Res.">
        <title>Chromosomal-level genome assembly of the orchid tree Bauhinia variegata (Leguminosae; Cercidoideae) supports the allotetraploid origin hypothesis of Bauhinia.</title>
        <authorList>
            <person name="Zhong Y."/>
            <person name="Chen Y."/>
            <person name="Zheng D."/>
            <person name="Pang J."/>
            <person name="Liu Y."/>
            <person name="Luo S."/>
            <person name="Meng S."/>
            <person name="Qian L."/>
            <person name="Wei D."/>
            <person name="Dai S."/>
            <person name="Zhou R."/>
        </authorList>
    </citation>
    <scope>NUCLEOTIDE SEQUENCE [LARGE SCALE GENOMIC DNA]</scope>
    <source>
        <strain evidence="1">BV-YZ2020</strain>
    </source>
</reference>
<organism evidence="1 2">
    <name type="scientific">Bauhinia variegata</name>
    <name type="common">Purple orchid tree</name>
    <name type="synonym">Phanera variegata</name>
    <dbReference type="NCBI Taxonomy" id="167791"/>
    <lineage>
        <taxon>Eukaryota</taxon>
        <taxon>Viridiplantae</taxon>
        <taxon>Streptophyta</taxon>
        <taxon>Embryophyta</taxon>
        <taxon>Tracheophyta</taxon>
        <taxon>Spermatophyta</taxon>
        <taxon>Magnoliopsida</taxon>
        <taxon>eudicotyledons</taxon>
        <taxon>Gunneridae</taxon>
        <taxon>Pentapetalae</taxon>
        <taxon>rosids</taxon>
        <taxon>fabids</taxon>
        <taxon>Fabales</taxon>
        <taxon>Fabaceae</taxon>
        <taxon>Cercidoideae</taxon>
        <taxon>Cercideae</taxon>
        <taxon>Bauhiniinae</taxon>
        <taxon>Bauhinia</taxon>
    </lineage>
</organism>
<accession>A0ACB9NEP0</accession>
<sequence>MFQNPVICEVLLSWILVHGWAQRDIEAGQTIHLRRSDNEVFVEDYVVQDNETLMQTVWMQVLERFRPEYLVEEEQTQAVLNMLPPPVKYKSQAGCDDDECVICLEDFVDGEPCRVFPVCKHNFHLDCIDRWLKNGQANCPICRQCVVDACART</sequence>
<protein>
    <submittedName>
        <fullName evidence="1">Uncharacterized protein</fullName>
    </submittedName>
</protein>
<comment type="caution">
    <text evidence="1">The sequence shown here is derived from an EMBL/GenBank/DDBJ whole genome shotgun (WGS) entry which is preliminary data.</text>
</comment>